<dbReference type="AlphaFoldDB" id="A0A5B7J5U4"/>
<dbReference type="EMBL" id="VSRR010088136">
    <property type="protein sequence ID" value="MPC91552.1"/>
    <property type="molecule type" value="Genomic_DNA"/>
</dbReference>
<organism evidence="2 3">
    <name type="scientific">Portunus trituberculatus</name>
    <name type="common">Swimming crab</name>
    <name type="synonym">Neptunus trituberculatus</name>
    <dbReference type="NCBI Taxonomy" id="210409"/>
    <lineage>
        <taxon>Eukaryota</taxon>
        <taxon>Metazoa</taxon>
        <taxon>Ecdysozoa</taxon>
        <taxon>Arthropoda</taxon>
        <taxon>Crustacea</taxon>
        <taxon>Multicrustacea</taxon>
        <taxon>Malacostraca</taxon>
        <taxon>Eumalacostraca</taxon>
        <taxon>Eucarida</taxon>
        <taxon>Decapoda</taxon>
        <taxon>Pleocyemata</taxon>
        <taxon>Brachyura</taxon>
        <taxon>Eubrachyura</taxon>
        <taxon>Portunoidea</taxon>
        <taxon>Portunidae</taxon>
        <taxon>Portuninae</taxon>
        <taxon>Portunus</taxon>
    </lineage>
</organism>
<evidence type="ECO:0000256" key="1">
    <source>
        <dbReference type="SAM" id="MobiDB-lite"/>
    </source>
</evidence>
<reference evidence="2 3" key="1">
    <citation type="submission" date="2019-05" db="EMBL/GenBank/DDBJ databases">
        <title>Another draft genome of Portunus trituberculatus and its Hox gene families provides insights of decapod evolution.</title>
        <authorList>
            <person name="Jeong J.-H."/>
            <person name="Song I."/>
            <person name="Kim S."/>
            <person name="Choi T."/>
            <person name="Kim D."/>
            <person name="Ryu S."/>
            <person name="Kim W."/>
        </authorList>
    </citation>
    <scope>NUCLEOTIDE SEQUENCE [LARGE SCALE GENOMIC DNA]</scope>
    <source>
        <tissue evidence="2">Muscle</tissue>
    </source>
</reference>
<keyword evidence="3" id="KW-1185">Reference proteome</keyword>
<dbReference type="Proteomes" id="UP000324222">
    <property type="component" value="Unassembled WGS sequence"/>
</dbReference>
<accession>A0A5B7J5U4</accession>
<sequence>MTSPSSGGIDTPPGEPTAPHRFPSLLPLPLTPTAPLTHPAPSPSALLPIPPAPQCSLGPFPVAGQISGAACRSAGAVACLRSDVTLHGGNIDVSLTSLMTSRAARTLVSTKE</sequence>
<feature type="region of interest" description="Disordered" evidence="1">
    <location>
        <begin position="1"/>
        <end position="47"/>
    </location>
</feature>
<protein>
    <submittedName>
        <fullName evidence="2">Uncharacterized protein</fullName>
    </submittedName>
</protein>
<feature type="compositionally biased region" description="Pro residues" evidence="1">
    <location>
        <begin position="38"/>
        <end position="47"/>
    </location>
</feature>
<evidence type="ECO:0000313" key="2">
    <source>
        <dbReference type="EMBL" id="MPC91552.1"/>
    </source>
</evidence>
<evidence type="ECO:0000313" key="3">
    <source>
        <dbReference type="Proteomes" id="UP000324222"/>
    </source>
</evidence>
<comment type="caution">
    <text evidence="2">The sequence shown here is derived from an EMBL/GenBank/DDBJ whole genome shotgun (WGS) entry which is preliminary data.</text>
</comment>
<name>A0A5B7J5U4_PORTR</name>
<feature type="compositionally biased region" description="Low complexity" evidence="1">
    <location>
        <begin position="23"/>
        <end position="37"/>
    </location>
</feature>
<gene>
    <name evidence="2" type="ORF">E2C01_086597</name>
</gene>
<proteinExistence type="predicted"/>